<dbReference type="Proteomes" id="UP000594118">
    <property type="component" value="Chromosome"/>
</dbReference>
<evidence type="ECO:0000313" key="1">
    <source>
        <dbReference type="EMBL" id="QOL80535.1"/>
    </source>
</evidence>
<name>A0A7L9WJH7_9RHOB</name>
<dbReference type="RefSeq" id="WP_193082855.1">
    <property type="nucleotide sequence ID" value="NZ_CP045201.1"/>
</dbReference>
<dbReference type="Gene3D" id="2.160.20.10">
    <property type="entry name" value="Single-stranded right-handed beta-helix, Pectin lyase-like"/>
    <property type="match status" value="1"/>
</dbReference>
<dbReference type="SUPFAM" id="SSF49842">
    <property type="entry name" value="TNF-like"/>
    <property type="match status" value="1"/>
</dbReference>
<dbReference type="Gene3D" id="2.60.120.40">
    <property type="match status" value="1"/>
</dbReference>
<reference evidence="1 2" key="1">
    <citation type="submission" date="2019-10" db="EMBL/GenBank/DDBJ databases">
        <title>Pseudopuniceibacterium sp. HQ09 islated from Antarctica.</title>
        <authorList>
            <person name="Liao L."/>
            <person name="Su S."/>
            <person name="Chen B."/>
            <person name="Yu Y."/>
        </authorList>
    </citation>
    <scope>NUCLEOTIDE SEQUENCE [LARGE SCALE GENOMIC DNA]</scope>
    <source>
        <strain evidence="1 2">HQ09</strain>
    </source>
</reference>
<dbReference type="KEGG" id="pshq:F3W81_06755"/>
<dbReference type="AlphaFoldDB" id="A0A7L9WJH7"/>
<dbReference type="InterPro" id="IPR011050">
    <property type="entry name" value="Pectin_lyase_fold/virulence"/>
</dbReference>
<proteinExistence type="predicted"/>
<dbReference type="InterPro" id="IPR008983">
    <property type="entry name" value="Tumour_necrosis_fac-like_dom"/>
</dbReference>
<organism evidence="1 2">
    <name type="scientific">Pseudooceanicola spongiae</name>
    <dbReference type="NCBI Taxonomy" id="2613965"/>
    <lineage>
        <taxon>Bacteria</taxon>
        <taxon>Pseudomonadati</taxon>
        <taxon>Pseudomonadota</taxon>
        <taxon>Alphaproteobacteria</taxon>
        <taxon>Rhodobacterales</taxon>
        <taxon>Paracoccaceae</taxon>
        <taxon>Pseudooceanicola</taxon>
    </lineage>
</organism>
<dbReference type="InterPro" id="IPR012334">
    <property type="entry name" value="Pectin_lyas_fold"/>
</dbReference>
<evidence type="ECO:0000313" key="2">
    <source>
        <dbReference type="Proteomes" id="UP000594118"/>
    </source>
</evidence>
<dbReference type="SUPFAM" id="SSF51126">
    <property type="entry name" value="Pectin lyase-like"/>
    <property type="match status" value="1"/>
</dbReference>
<sequence>MPVPDFTPFNGLLPSEGDPVTFPSRAQALFEWFTGTGAPQLAGLSSGVSSALAEMLVAYDQTNSANVDAQAARSATEAAKTVAQSAQAGAAASAYNAQAVARFFEAFDDGAGSGLKAQPVRYEGETAEVGTADIGSHLEATASGYDRPGNPVLNAGTYRGSYVWQRWVKSSRLSLGALKDATAAETAARIAALATEAAARTAALAAEALAREQRIAEVQGGIAAISTGERRRGSWNPATPFPGGAGVAAGDWWEVSVAGTRDGLTFAVGDGVQALQAEPSTTVAAGHWDIKRLSAIVPRIYTTSNVLLASFEASRGEGALWQTFDNLPLKEAAADAVDAHFVTAGGVKLYGVPVNGVMNARQMGAACDGVTDDTDALNRFFAYCVANGLCARVDGPVLITGPILFRTNSGRGAPEDAGLPESGRLEFVGRGSILVGASNTRGLILHGRGIRTSDIRVIYSVFQDPTNPESIGVAFRDLSHSKLGFLEVFGAAKGFAQDPALAKNWFFDNEIDALRAFRFSVVGVSIWPTNEGNTPSVIHSISVLAPFASGGEPLSITRSGEDGTKVTQLQPGLAVAVQLRGTKGLVVDNMVIESTAASDALLDIRNCDGFEIGTLHFEGVELTARYAALVALQESFGRIGAITGYDIATGGISLATDTCIIRGQGDAYVDCNVISLTGKHYPGASVSIVRGAQGNIARINKWVDKVVPSGTGGNYVLGAPHLPVTDYTPGGVHIPLISYFDGIEVLPCVAAQGVGSTVVDAAGGEVVLTFNEFRDSCAMYDPATGLVIIPRSGVYRVSAKVKAEDGFTATVVIRRNGTDILNKWTHDAEGDPEQDTLNQSHGPDMLLNAGDTLKLYLRSGRARIDITCNFSVVWSA</sequence>
<evidence type="ECO:0008006" key="3">
    <source>
        <dbReference type="Google" id="ProtNLM"/>
    </source>
</evidence>
<protein>
    <recommendedName>
        <fullName evidence="3">Pectate lyase superfamily protein domain-containing protein</fullName>
    </recommendedName>
</protein>
<keyword evidence="2" id="KW-1185">Reference proteome</keyword>
<gene>
    <name evidence="1" type="ORF">F3W81_06755</name>
</gene>
<dbReference type="EMBL" id="CP045201">
    <property type="protein sequence ID" value="QOL80535.1"/>
    <property type="molecule type" value="Genomic_DNA"/>
</dbReference>
<accession>A0A7L9WJH7</accession>